<dbReference type="Gene3D" id="1.10.443.10">
    <property type="entry name" value="Intergrase catalytic core"/>
    <property type="match status" value="1"/>
</dbReference>
<proteinExistence type="inferred from homology"/>
<accession>A0A418NS80</accession>
<dbReference type="PANTHER" id="PTHR30629">
    <property type="entry name" value="PROPHAGE INTEGRASE"/>
    <property type="match status" value="1"/>
</dbReference>
<evidence type="ECO:0000256" key="1">
    <source>
        <dbReference type="ARBA" id="ARBA00008857"/>
    </source>
</evidence>
<sequence length="402" mass="45043">MTAVAKITKTKVDELVAYDDRPVFLWEVGLPGFGIKCTRQGTKTYVVKYRVGAGGRSARQRWITLGRHGRLTPDQARKLAREVLVAACKGEDPQGEKMSQRGEMRLSDLWSRYERDHIRQLKPQSRREYERKWEKLLRPSFGVKRVSEITRSDVDKFHKQLRETPYQANRALALLSRLMNLAEVWEYRPTGSNPCRHVEKFSEKARTRYLTASELGKLGQGLKALPKEGKISRAAANAIRLLLFTGARLNEILALEWSWIDLKARVINLPDSKTGAKPIFLNDAAVSVLEDERKFSFDSKYAFPGEGSSGRMVNLRKPWTKLCTYAEIDGVRLHDLRHTVASVAVGQGASLPVIGRLLGHSQAQTTQRYAHVDADPALLASDAVGKAISSALTDGDRSSSTT</sequence>
<dbReference type="InterPro" id="IPR002104">
    <property type="entry name" value="Integrase_catalytic"/>
</dbReference>
<feature type="domain" description="Tyr recombinase" evidence="6">
    <location>
        <begin position="205"/>
        <end position="384"/>
    </location>
</feature>
<dbReference type="InterPro" id="IPR011010">
    <property type="entry name" value="DNA_brk_join_enz"/>
</dbReference>
<dbReference type="OrthoDB" id="7615137at2"/>
<evidence type="ECO:0000256" key="4">
    <source>
        <dbReference type="ARBA" id="ARBA00023172"/>
    </source>
</evidence>
<dbReference type="SUPFAM" id="SSF56349">
    <property type="entry name" value="DNA breaking-rejoining enzymes"/>
    <property type="match status" value="1"/>
</dbReference>
<evidence type="ECO:0000313" key="8">
    <source>
        <dbReference type="EMBL" id="RIV85950.1"/>
    </source>
</evidence>
<dbReference type="RefSeq" id="WP_119587143.1">
    <property type="nucleotide sequence ID" value="NZ_CAWODQ010000024.1"/>
</dbReference>
<keyword evidence="2" id="KW-0229">DNA integration</keyword>
<dbReference type="CDD" id="cd00796">
    <property type="entry name" value="INT_Rci_Hp1_C"/>
    <property type="match status" value="1"/>
</dbReference>
<keyword evidence="4" id="KW-0233">DNA recombination</keyword>
<comment type="caution">
    <text evidence="8">The sequence shown here is derived from an EMBL/GenBank/DDBJ whole genome shotgun (WGS) entry which is preliminary data.</text>
</comment>
<dbReference type="Pfam" id="PF13356">
    <property type="entry name" value="Arm-DNA-bind_3"/>
    <property type="match status" value="1"/>
</dbReference>
<dbReference type="InterPro" id="IPR013762">
    <property type="entry name" value="Integrase-like_cat_sf"/>
</dbReference>
<feature type="domain" description="Core-binding (CB)" evidence="7">
    <location>
        <begin position="101"/>
        <end position="183"/>
    </location>
</feature>
<dbReference type="Pfam" id="PF14659">
    <property type="entry name" value="Phage_int_SAM_3"/>
    <property type="match status" value="1"/>
</dbReference>
<evidence type="ECO:0000256" key="3">
    <source>
        <dbReference type="ARBA" id="ARBA00023125"/>
    </source>
</evidence>
<dbReference type="InterPro" id="IPR044068">
    <property type="entry name" value="CB"/>
</dbReference>
<dbReference type="InterPro" id="IPR010998">
    <property type="entry name" value="Integrase_recombinase_N"/>
</dbReference>
<dbReference type="GO" id="GO:0015074">
    <property type="term" value="P:DNA integration"/>
    <property type="evidence" value="ECO:0007669"/>
    <property type="project" value="UniProtKB-KW"/>
</dbReference>
<dbReference type="InterPro" id="IPR050808">
    <property type="entry name" value="Phage_Integrase"/>
</dbReference>
<dbReference type="EMBL" id="QXFL01000004">
    <property type="protein sequence ID" value="RIV85950.1"/>
    <property type="molecule type" value="Genomic_DNA"/>
</dbReference>
<dbReference type="GO" id="GO:0003677">
    <property type="term" value="F:DNA binding"/>
    <property type="evidence" value="ECO:0007669"/>
    <property type="project" value="UniProtKB-UniRule"/>
</dbReference>
<dbReference type="PROSITE" id="PS51900">
    <property type="entry name" value="CB"/>
    <property type="match status" value="1"/>
</dbReference>
<dbReference type="InterPro" id="IPR025166">
    <property type="entry name" value="Integrase_DNA_bind_dom"/>
</dbReference>
<dbReference type="Pfam" id="PF00589">
    <property type="entry name" value="Phage_integrase"/>
    <property type="match status" value="1"/>
</dbReference>
<dbReference type="InterPro" id="IPR004107">
    <property type="entry name" value="Integrase_SAM-like_N"/>
</dbReference>
<evidence type="ECO:0000259" key="7">
    <source>
        <dbReference type="PROSITE" id="PS51900"/>
    </source>
</evidence>
<dbReference type="GO" id="GO:0006310">
    <property type="term" value="P:DNA recombination"/>
    <property type="evidence" value="ECO:0007669"/>
    <property type="project" value="UniProtKB-KW"/>
</dbReference>
<keyword evidence="3 5" id="KW-0238">DNA-binding</keyword>
<gene>
    <name evidence="8" type="ORF">D2V07_11665</name>
</gene>
<evidence type="ECO:0000313" key="9">
    <source>
        <dbReference type="Proteomes" id="UP000286576"/>
    </source>
</evidence>
<protein>
    <submittedName>
        <fullName evidence="8">DUF4102 domain-containing protein</fullName>
    </submittedName>
</protein>
<evidence type="ECO:0000256" key="2">
    <source>
        <dbReference type="ARBA" id="ARBA00022908"/>
    </source>
</evidence>
<reference evidence="8 9" key="1">
    <citation type="submission" date="2018-08" db="EMBL/GenBank/DDBJ databases">
        <title>Erythrobacter zhengii sp.nov., a bacterium isolated from deep-sea sediment.</title>
        <authorList>
            <person name="Fang C."/>
            <person name="Wu Y.-H."/>
            <person name="Sun C."/>
            <person name="Wang H."/>
            <person name="Cheng H."/>
            <person name="Meng F.-X."/>
            <person name="Wang C.-S."/>
            <person name="Xu X.-W."/>
        </authorList>
    </citation>
    <scope>NUCLEOTIDE SEQUENCE [LARGE SCALE GENOMIC DNA]</scope>
    <source>
        <strain evidence="8 9">V18</strain>
    </source>
</reference>
<dbReference type="PANTHER" id="PTHR30629:SF2">
    <property type="entry name" value="PROPHAGE INTEGRASE INTS-RELATED"/>
    <property type="match status" value="1"/>
</dbReference>
<dbReference type="Gene3D" id="3.30.160.390">
    <property type="entry name" value="Integrase, DNA-binding domain"/>
    <property type="match status" value="1"/>
</dbReference>
<name>A0A418NS80_9SPHN</name>
<dbReference type="PROSITE" id="PS51898">
    <property type="entry name" value="TYR_RECOMBINASE"/>
    <property type="match status" value="1"/>
</dbReference>
<evidence type="ECO:0000256" key="5">
    <source>
        <dbReference type="PROSITE-ProRule" id="PRU01248"/>
    </source>
</evidence>
<dbReference type="Proteomes" id="UP000286576">
    <property type="component" value="Unassembled WGS sequence"/>
</dbReference>
<evidence type="ECO:0000259" key="6">
    <source>
        <dbReference type="PROSITE" id="PS51898"/>
    </source>
</evidence>
<keyword evidence="9" id="KW-1185">Reference proteome</keyword>
<comment type="similarity">
    <text evidence="1">Belongs to the 'phage' integrase family.</text>
</comment>
<dbReference type="InterPro" id="IPR038488">
    <property type="entry name" value="Integrase_DNA-bd_sf"/>
</dbReference>
<organism evidence="8 9">
    <name type="scientific">Aurantiacibacter zhengii</name>
    <dbReference type="NCBI Taxonomy" id="2307003"/>
    <lineage>
        <taxon>Bacteria</taxon>
        <taxon>Pseudomonadati</taxon>
        <taxon>Pseudomonadota</taxon>
        <taxon>Alphaproteobacteria</taxon>
        <taxon>Sphingomonadales</taxon>
        <taxon>Erythrobacteraceae</taxon>
        <taxon>Aurantiacibacter</taxon>
    </lineage>
</organism>
<dbReference type="AlphaFoldDB" id="A0A418NS80"/>
<dbReference type="Gene3D" id="1.10.150.130">
    <property type="match status" value="1"/>
</dbReference>